<sequence>MMNIQPLLTEEERALATEIIDRKPVAMTLSEASSDLSPAACKPSEAAEPATPTEEKLEIQGSASSSPVRHKHQAKAPFDGSSVGLAGGLTKATGRAITNWANAAVDPNEFFPQIERIDEEHPEMSNALVLPNEEPASMSLQPEETVSGEVKILEPDGSVEPADWQAGLLEHLTREGVLDMIVTGVKQKVDMHAAERPIRADDEILAIPAECSLRDLDKKAEARKGRADADDIRRAAEELLEALDDEVTVEPCRQGDSWCLFLHFYTNHEHQT</sequence>
<feature type="region of interest" description="Disordered" evidence="1">
    <location>
        <begin position="30"/>
        <end position="79"/>
    </location>
</feature>
<dbReference type="Proteomes" id="UP000784294">
    <property type="component" value="Unassembled WGS sequence"/>
</dbReference>
<protein>
    <submittedName>
        <fullName evidence="2">Uncharacterized protein</fullName>
    </submittedName>
</protein>
<reference evidence="2" key="1">
    <citation type="submission" date="2018-11" db="EMBL/GenBank/DDBJ databases">
        <authorList>
            <consortium name="Pathogen Informatics"/>
        </authorList>
    </citation>
    <scope>NUCLEOTIDE SEQUENCE</scope>
</reference>
<evidence type="ECO:0000313" key="2">
    <source>
        <dbReference type="EMBL" id="VEL13912.1"/>
    </source>
</evidence>
<accession>A0A3S5BQQ6</accession>
<organism evidence="2 3">
    <name type="scientific">Protopolystoma xenopodis</name>
    <dbReference type="NCBI Taxonomy" id="117903"/>
    <lineage>
        <taxon>Eukaryota</taxon>
        <taxon>Metazoa</taxon>
        <taxon>Spiralia</taxon>
        <taxon>Lophotrochozoa</taxon>
        <taxon>Platyhelminthes</taxon>
        <taxon>Monogenea</taxon>
        <taxon>Polyopisthocotylea</taxon>
        <taxon>Polystomatidea</taxon>
        <taxon>Polystomatidae</taxon>
        <taxon>Protopolystoma</taxon>
    </lineage>
</organism>
<dbReference type="AlphaFoldDB" id="A0A3S5BQQ6"/>
<dbReference type="EMBL" id="CAAALY010019366">
    <property type="protein sequence ID" value="VEL13912.1"/>
    <property type="molecule type" value="Genomic_DNA"/>
</dbReference>
<proteinExistence type="predicted"/>
<comment type="caution">
    <text evidence="2">The sequence shown here is derived from an EMBL/GenBank/DDBJ whole genome shotgun (WGS) entry which is preliminary data.</text>
</comment>
<name>A0A3S5BQQ6_9PLAT</name>
<evidence type="ECO:0000313" key="3">
    <source>
        <dbReference type="Proteomes" id="UP000784294"/>
    </source>
</evidence>
<evidence type="ECO:0000256" key="1">
    <source>
        <dbReference type="SAM" id="MobiDB-lite"/>
    </source>
</evidence>
<gene>
    <name evidence="2" type="ORF">PXEA_LOCUS7352</name>
</gene>
<keyword evidence="3" id="KW-1185">Reference proteome</keyword>